<dbReference type="Gene3D" id="3.40.50.10880">
    <property type="entry name" value="Uncharacterised protein PF01937, DUF89, domain 3"/>
    <property type="match status" value="1"/>
</dbReference>
<comment type="caution">
    <text evidence="2">The sequence shown here is derived from an EMBL/GenBank/DDBJ whole genome shotgun (WGS) entry which is preliminary data.</text>
</comment>
<organism evidence="2 3">
    <name type="scientific">Desulfobacter latus</name>
    <dbReference type="NCBI Taxonomy" id="2292"/>
    <lineage>
        <taxon>Bacteria</taxon>
        <taxon>Pseudomonadati</taxon>
        <taxon>Thermodesulfobacteriota</taxon>
        <taxon>Desulfobacteria</taxon>
        <taxon>Desulfobacterales</taxon>
        <taxon>Desulfobacteraceae</taxon>
        <taxon>Desulfobacter</taxon>
    </lineage>
</organism>
<dbReference type="RefSeq" id="WP_178365349.1">
    <property type="nucleotide sequence ID" value="NZ_JACADJ010000005.1"/>
</dbReference>
<dbReference type="InterPro" id="IPR002791">
    <property type="entry name" value="ARMT1-like_metal-bd"/>
</dbReference>
<accession>A0A850SV33</accession>
<reference evidence="2 3" key="1">
    <citation type="submission" date="2020-06" db="EMBL/GenBank/DDBJ databases">
        <title>High-quality draft genome of sulfate reducer Desulfobacter latus type strain AcrS2 isolated from marine sediment.</title>
        <authorList>
            <person name="Hoppe M."/>
            <person name="Larsen C.K."/>
            <person name="Marshall I.P.G."/>
            <person name="Schramm A."/>
            <person name="Marietou A.G."/>
        </authorList>
    </citation>
    <scope>NUCLEOTIDE SEQUENCE [LARGE SCALE GENOMIC DNA]</scope>
    <source>
        <strain evidence="2 3">AcRS2</strain>
    </source>
</reference>
<dbReference type="InterPro" id="IPR036075">
    <property type="entry name" value="ARMT-1-like_metal-bd_sf"/>
</dbReference>
<evidence type="ECO:0000313" key="3">
    <source>
        <dbReference type="Proteomes" id="UP000553343"/>
    </source>
</evidence>
<dbReference type="Proteomes" id="UP000553343">
    <property type="component" value="Unassembled WGS sequence"/>
</dbReference>
<gene>
    <name evidence="2" type="ORF">HXW94_02590</name>
</gene>
<dbReference type="EMBL" id="JACADJ010000005">
    <property type="protein sequence ID" value="NWH03890.1"/>
    <property type="molecule type" value="Genomic_DNA"/>
</dbReference>
<protein>
    <submittedName>
        <fullName evidence="2">DUF89 family protein</fullName>
    </submittedName>
</protein>
<proteinExistence type="predicted"/>
<dbReference type="Pfam" id="PF01937">
    <property type="entry name" value="ARMT1-like_dom"/>
    <property type="match status" value="1"/>
</dbReference>
<evidence type="ECO:0000313" key="2">
    <source>
        <dbReference type="EMBL" id="NWH03890.1"/>
    </source>
</evidence>
<dbReference type="AlphaFoldDB" id="A0A850SV33"/>
<dbReference type="SUPFAM" id="SSF111321">
    <property type="entry name" value="AF1104-like"/>
    <property type="match status" value="1"/>
</dbReference>
<feature type="domain" description="Damage-control phosphatase ARMT1-like metal-binding" evidence="1">
    <location>
        <begin position="99"/>
        <end position="364"/>
    </location>
</feature>
<keyword evidence="3" id="KW-1185">Reference proteome</keyword>
<evidence type="ECO:0000259" key="1">
    <source>
        <dbReference type="Pfam" id="PF01937"/>
    </source>
</evidence>
<name>A0A850SV33_9BACT</name>
<sequence length="596" mass="69180">MAPCEAEPKPVNIDPDQDAWFTAFFLENHIDPFAYPIEVGSREQVEFMVYPENNERFYPCSDTMFNAIMSRKRPRFLTNRYRDVLDKIFAIIKAFIDSEYDRAFLSRLIKIKYDNEIQSRLLIPSRLEKRLYKIFLTRTQIEDPYKSQKKKENDRAYTFMASESFKEALNEVDGAIDTMKGFTLEQVKAQINEIEFTRRLSLLTASALWQDDNFKMPSTSAIKTLLNARITGNGMKRLLELVNAPKSKILWLTGESGEVVADIAIAQFLANIGHVVILAVKEKPFFKKVCLNDTRTDPVLVKALEQAHFIHDKAISKNKLLQRLKQDEHLYVISDGTQEALNLLLVSTTFSRVFKEVDCVVTRGPKQRSRMIQTHFRFTRDVINICAKENRLDIVFKPRHPDFINFSHMDLEGKANKIISEMTQAKNENMTVMFYSGIIGSIPGKIDVAKKIMNRFIEHLKNQSDNLFIINPSSYYEPGMDADDLMYMWEIVQRSGYIDIWRFQTSDDISRSFAIMGQKVPPEWIGKDATYSTGCTKEMRIAQEVQKENPEMQLIGPAVDKFMRRDEYGVGSMYDRRLAWMPERRKSDRRKSGRHA</sequence>